<dbReference type="OrthoDB" id="6432525at2759"/>
<evidence type="ECO:0000313" key="5">
    <source>
        <dbReference type="RefSeq" id="XP_058979336.1"/>
    </source>
</evidence>
<gene>
    <name evidence="2" type="primary">101896261</name>
    <name evidence="4 5" type="synonym">LOC101896261</name>
</gene>
<sequence>MWQLYNLEEQYSKHPEIKRDEVLKLLQWLDTQPHMPTLTEQEALLFFHACDHSMEYTKRVIDIYLTCRTHFEDFFGNMDVESAAWKRLFKTITAFPLDQITPEGYGVILGKLDDTETANFCFTDAMKLYFLVQDIWLQKVGLLKGLIFVVDFDGVTFGHIARIGIMQMKKFLYYLQEAIPVRLVGLHFINIGPVIDNLMVLMKPFMKKELNDMFHIHTGVESFYEFVPRQMLPQELGGPQAHSRELKENCYNELREHRYEIIEYNCHRRINESLRPAKSSASTNDSNMFGIEGNFKKLDID</sequence>
<dbReference type="GeneID" id="101896261"/>
<reference evidence="2" key="1">
    <citation type="submission" date="2020-05" db="UniProtKB">
        <authorList>
            <consortium name="EnsemblMetazoa"/>
        </authorList>
    </citation>
    <scope>IDENTIFICATION</scope>
    <source>
        <strain evidence="2">Aabys</strain>
    </source>
</reference>
<dbReference type="GO" id="GO:1902936">
    <property type="term" value="F:phosphatidylinositol bisphosphate binding"/>
    <property type="evidence" value="ECO:0007669"/>
    <property type="project" value="TreeGrafter"/>
</dbReference>
<keyword evidence="3" id="KW-1185">Reference proteome</keyword>
<dbReference type="PANTHER" id="PTHR10174:SF213">
    <property type="entry name" value="CRAL-TRIO DOMAIN-CONTAINING PROTEIN"/>
    <property type="match status" value="1"/>
</dbReference>
<dbReference type="Proteomes" id="UP001652621">
    <property type="component" value="Unplaced"/>
</dbReference>
<dbReference type="PRINTS" id="PR00180">
    <property type="entry name" value="CRETINALDHBP"/>
</dbReference>
<evidence type="ECO:0000313" key="3">
    <source>
        <dbReference type="Proteomes" id="UP001652621"/>
    </source>
</evidence>
<dbReference type="VEuPathDB" id="VectorBase:MDOA007578"/>
<name>A0A1I8MR30_MUSDO</name>
<evidence type="ECO:0000259" key="1">
    <source>
        <dbReference type="PROSITE" id="PS50191"/>
    </source>
</evidence>
<dbReference type="CDD" id="cd00170">
    <property type="entry name" value="SEC14"/>
    <property type="match status" value="1"/>
</dbReference>
<dbReference type="Gene3D" id="1.20.5.1200">
    <property type="entry name" value="Alpha-tocopherol transfer"/>
    <property type="match status" value="1"/>
</dbReference>
<evidence type="ECO:0000313" key="2">
    <source>
        <dbReference type="EnsemblMetazoa" id="MDOA007578-PA"/>
    </source>
</evidence>
<dbReference type="RefSeq" id="XP_058979336.1">
    <property type="nucleotide sequence ID" value="XM_059123353.1"/>
</dbReference>
<evidence type="ECO:0000313" key="4">
    <source>
        <dbReference type="RefSeq" id="XP_005191546.1"/>
    </source>
</evidence>
<dbReference type="SUPFAM" id="SSF46938">
    <property type="entry name" value="CRAL/TRIO N-terminal domain"/>
    <property type="match status" value="1"/>
</dbReference>
<dbReference type="PANTHER" id="PTHR10174">
    <property type="entry name" value="ALPHA-TOCOPHEROL TRANSFER PROTEIN-RELATED"/>
    <property type="match status" value="1"/>
</dbReference>
<dbReference type="Gene3D" id="3.40.525.10">
    <property type="entry name" value="CRAL-TRIO lipid binding domain"/>
    <property type="match status" value="1"/>
</dbReference>
<dbReference type="RefSeq" id="XP_005191546.1">
    <property type="nucleotide sequence ID" value="XM_005191489.3"/>
</dbReference>
<dbReference type="InterPro" id="IPR036273">
    <property type="entry name" value="CRAL/TRIO_N_dom_sf"/>
</dbReference>
<dbReference type="SUPFAM" id="SSF52087">
    <property type="entry name" value="CRAL/TRIO domain"/>
    <property type="match status" value="1"/>
</dbReference>
<dbReference type="InterPro" id="IPR036865">
    <property type="entry name" value="CRAL-TRIO_dom_sf"/>
</dbReference>
<dbReference type="Pfam" id="PF00650">
    <property type="entry name" value="CRAL_TRIO"/>
    <property type="match status" value="1"/>
</dbReference>
<accession>A0A1I8MR30</accession>
<dbReference type="VEuPathDB" id="VectorBase:MDOMA2_006449"/>
<dbReference type="KEGG" id="mde:101896261"/>
<dbReference type="EnsemblMetazoa" id="MDOA007578-RA">
    <property type="protein sequence ID" value="MDOA007578-PA"/>
    <property type="gene ID" value="MDOA007578"/>
</dbReference>
<dbReference type="AlphaFoldDB" id="A0A1I8MR30"/>
<protein>
    <submittedName>
        <fullName evidence="4 5">Clavesin-1</fullName>
    </submittedName>
</protein>
<proteinExistence type="predicted"/>
<dbReference type="PROSITE" id="PS50191">
    <property type="entry name" value="CRAL_TRIO"/>
    <property type="match status" value="1"/>
</dbReference>
<feature type="domain" description="CRAL-TRIO" evidence="1">
    <location>
        <begin position="138"/>
        <end position="244"/>
    </location>
</feature>
<dbReference type="InterPro" id="IPR001251">
    <property type="entry name" value="CRAL-TRIO_dom"/>
</dbReference>
<dbReference type="SMART" id="SM00516">
    <property type="entry name" value="SEC14"/>
    <property type="match status" value="1"/>
</dbReference>
<dbReference type="GO" id="GO:0016020">
    <property type="term" value="C:membrane"/>
    <property type="evidence" value="ECO:0007669"/>
    <property type="project" value="TreeGrafter"/>
</dbReference>
<reference evidence="5" key="2">
    <citation type="submission" date="2025-05" db="UniProtKB">
        <authorList>
            <consortium name="RefSeq"/>
        </authorList>
    </citation>
    <scope>IDENTIFICATION</scope>
    <source>
        <strain evidence="4 5">Aabys</strain>
        <tissue evidence="5">Whole body</tissue>
    </source>
</reference>
<dbReference type="eggNOG" id="KOG1471">
    <property type="taxonomic scope" value="Eukaryota"/>
</dbReference>
<organism evidence="2">
    <name type="scientific">Musca domestica</name>
    <name type="common">House fly</name>
    <dbReference type="NCBI Taxonomy" id="7370"/>
    <lineage>
        <taxon>Eukaryota</taxon>
        <taxon>Metazoa</taxon>
        <taxon>Ecdysozoa</taxon>
        <taxon>Arthropoda</taxon>
        <taxon>Hexapoda</taxon>
        <taxon>Insecta</taxon>
        <taxon>Pterygota</taxon>
        <taxon>Neoptera</taxon>
        <taxon>Endopterygota</taxon>
        <taxon>Diptera</taxon>
        <taxon>Brachycera</taxon>
        <taxon>Muscomorpha</taxon>
        <taxon>Muscoidea</taxon>
        <taxon>Muscidae</taxon>
        <taxon>Musca</taxon>
    </lineage>
</organism>